<feature type="transmembrane region" description="Helical" evidence="7">
    <location>
        <begin position="393"/>
        <end position="412"/>
    </location>
</feature>
<keyword evidence="3" id="KW-1003">Cell membrane</keyword>
<evidence type="ECO:0000256" key="1">
    <source>
        <dbReference type="ARBA" id="ARBA00004651"/>
    </source>
</evidence>
<comment type="caution">
    <text evidence="9">The sequence shown here is derived from an EMBL/GenBank/DDBJ whole genome shotgun (WGS) entry which is preliminary data.</text>
</comment>
<feature type="transmembrane region" description="Helical" evidence="7">
    <location>
        <begin position="79"/>
        <end position="97"/>
    </location>
</feature>
<feature type="domain" description="CstA N-terminal" evidence="8">
    <location>
        <begin position="4"/>
        <end position="142"/>
    </location>
</feature>
<sequence>MVTFLGALATLIVGYIVYGTIVDRVFGRTGETAPSIRLEDGVDYIPLPTWKVFLIQLLNIAGLGPIFGALAGALWGPSVYLWIVFGTIFAGGVHDYLSGMISFREDGKSLSEIVGKNLGNIMLQIMRIFSIVLLVLVGVVFMTGPAMLLSKLTGMETLIWLGVIFIYYTMATLLPIDKIIARFYPLFGVCLIVMALGIMGGMLFGVGGHVMPEMTFENLHPKQLPIWPLLFITVACGAVSGFHATQSPIMSRCLKDESMGRPVFYGAMVAEGIIALCWAAAGVTFYDGTPGLGAALKEAGPGGVVYEICNGFMGAVGIGGVSIGAVLAMLGVIACPITSGDTAFRSARLTLADWLNIPQKEAPKRLIIAVPMLAIGLILSQMDFSIIWRYFSWANQTLAMITLWMGTAYLYLHKPGSYAYVVALLPAIFMSAVTTTYLLQAPEGFGLPTDITYPAGIGFAILFTLLFIRAYILRKRTI</sequence>
<evidence type="ECO:0000256" key="2">
    <source>
        <dbReference type="ARBA" id="ARBA00007755"/>
    </source>
</evidence>
<feature type="transmembrane region" description="Helical" evidence="7">
    <location>
        <begin position="419"/>
        <end position="439"/>
    </location>
</feature>
<organism evidence="9 10">
    <name type="scientific">Selenomonas noxia F0398</name>
    <dbReference type="NCBI Taxonomy" id="702437"/>
    <lineage>
        <taxon>Bacteria</taxon>
        <taxon>Bacillati</taxon>
        <taxon>Bacillota</taxon>
        <taxon>Negativicutes</taxon>
        <taxon>Selenomonadales</taxon>
        <taxon>Selenomonadaceae</taxon>
        <taxon>Selenomonas</taxon>
    </lineage>
</organism>
<evidence type="ECO:0000313" key="10">
    <source>
        <dbReference type="Proteomes" id="UP000003175"/>
    </source>
</evidence>
<dbReference type="PANTHER" id="PTHR30252">
    <property type="entry name" value="INNER MEMBRANE PEPTIDE TRANSPORTER"/>
    <property type="match status" value="1"/>
</dbReference>
<comment type="similarity">
    <text evidence="2">Belongs to the peptide transporter carbon starvation (CstA) (TC 2.A.114) family.</text>
</comment>
<keyword evidence="4 7" id="KW-0812">Transmembrane</keyword>
<feature type="domain" description="CstA N-terminal" evidence="8">
    <location>
        <begin position="152"/>
        <end position="277"/>
    </location>
</feature>
<reference evidence="9 10" key="1">
    <citation type="submission" date="2011-08" db="EMBL/GenBank/DDBJ databases">
        <title>The Genome Sequence of Selenomonas noxia F0398.</title>
        <authorList>
            <consortium name="The Broad Institute Genome Sequencing Platform"/>
            <person name="Earl A."/>
            <person name="Ward D."/>
            <person name="Feldgarden M."/>
            <person name="Gevers D."/>
            <person name="Izard J."/>
            <person name="Ganesan A."/>
            <person name="Blanton J.M."/>
            <person name="Baranova O.V."/>
            <person name="Tanner A.C."/>
            <person name="Dewhirst F.E."/>
            <person name="Young S.K."/>
            <person name="Zeng Q."/>
            <person name="Gargeya S."/>
            <person name="Fitzgerald M."/>
            <person name="Haas B."/>
            <person name="Abouelleil A."/>
            <person name="Alvarado L."/>
            <person name="Arachchi H.M."/>
            <person name="Berlin A."/>
            <person name="Brown A."/>
            <person name="Chapman S.B."/>
            <person name="Chen Z."/>
            <person name="Dunbar C."/>
            <person name="Freedman E."/>
            <person name="Gearin G."/>
            <person name="Gellesch M."/>
            <person name="Goldberg J."/>
            <person name="Griggs A."/>
            <person name="Gujja S."/>
            <person name="Heiman D."/>
            <person name="Howarth C."/>
            <person name="Larson L."/>
            <person name="Lui A."/>
            <person name="MacDonald P.J.P."/>
            <person name="Montmayeur A."/>
            <person name="Murphy C."/>
            <person name="Neiman D."/>
            <person name="Pearson M."/>
            <person name="Priest M."/>
            <person name="Roberts A."/>
            <person name="Saif S."/>
            <person name="Shea T."/>
            <person name="Shenoy N."/>
            <person name="Sisk P."/>
            <person name="Stolte C."/>
            <person name="Sykes S."/>
            <person name="Wortman J."/>
            <person name="Nusbaum C."/>
            <person name="Birren B."/>
        </authorList>
    </citation>
    <scope>NUCLEOTIDE SEQUENCE [LARGE SCALE GENOMIC DNA]</scope>
    <source>
        <strain evidence="9 10">F0398</strain>
    </source>
</reference>
<feature type="transmembrane region" description="Helical" evidence="7">
    <location>
        <begin position="263"/>
        <end position="286"/>
    </location>
</feature>
<dbReference type="EMBL" id="ADGH01000008">
    <property type="protein sequence ID" value="EHG25036.1"/>
    <property type="molecule type" value="Genomic_DNA"/>
</dbReference>
<feature type="transmembrane region" description="Helical" evidence="7">
    <location>
        <begin position="224"/>
        <end position="242"/>
    </location>
</feature>
<feature type="transmembrane region" description="Helical" evidence="7">
    <location>
        <begin position="6"/>
        <end position="27"/>
    </location>
</feature>
<keyword evidence="6 7" id="KW-0472">Membrane</keyword>
<dbReference type="InterPro" id="IPR051605">
    <property type="entry name" value="CstA"/>
</dbReference>
<proteinExistence type="inferred from homology"/>
<feature type="transmembrane region" description="Helical" evidence="7">
    <location>
        <begin position="366"/>
        <end position="387"/>
    </location>
</feature>
<accession>A0ABN0DQE3</accession>
<evidence type="ECO:0000256" key="6">
    <source>
        <dbReference type="ARBA" id="ARBA00023136"/>
    </source>
</evidence>
<keyword evidence="5 7" id="KW-1133">Transmembrane helix</keyword>
<evidence type="ECO:0000256" key="3">
    <source>
        <dbReference type="ARBA" id="ARBA00022475"/>
    </source>
</evidence>
<evidence type="ECO:0000256" key="4">
    <source>
        <dbReference type="ARBA" id="ARBA00022692"/>
    </source>
</evidence>
<comment type="subcellular location">
    <subcellularLocation>
        <location evidence="1">Cell membrane</location>
        <topology evidence="1">Multi-pass membrane protein</topology>
    </subcellularLocation>
</comment>
<dbReference type="Proteomes" id="UP000003175">
    <property type="component" value="Unassembled WGS sequence"/>
</dbReference>
<evidence type="ECO:0000313" key="9">
    <source>
        <dbReference type="EMBL" id="EHG25036.1"/>
    </source>
</evidence>
<feature type="transmembrane region" description="Helical" evidence="7">
    <location>
        <begin position="312"/>
        <end position="338"/>
    </location>
</feature>
<gene>
    <name evidence="9" type="ORF">HMPREF9432_01066</name>
</gene>
<name>A0ABN0DQE3_9FIRM</name>
<evidence type="ECO:0000256" key="7">
    <source>
        <dbReference type="SAM" id="Phobius"/>
    </source>
</evidence>
<keyword evidence="10" id="KW-1185">Reference proteome</keyword>
<dbReference type="RefSeq" id="WP_006696363.1">
    <property type="nucleotide sequence ID" value="NZ_JH376858.1"/>
</dbReference>
<dbReference type="InterPro" id="IPR003706">
    <property type="entry name" value="CstA_N"/>
</dbReference>
<feature type="domain" description="CstA N-terminal" evidence="8">
    <location>
        <begin position="322"/>
        <end position="436"/>
    </location>
</feature>
<protein>
    <recommendedName>
        <fullName evidence="8">CstA N-terminal domain-containing protein</fullName>
    </recommendedName>
</protein>
<feature type="transmembrane region" description="Helical" evidence="7">
    <location>
        <begin position="52"/>
        <end position="73"/>
    </location>
</feature>
<dbReference type="PANTHER" id="PTHR30252:SF4">
    <property type="entry name" value="CARBON STARVATION"/>
    <property type="match status" value="1"/>
</dbReference>
<evidence type="ECO:0000256" key="5">
    <source>
        <dbReference type="ARBA" id="ARBA00022989"/>
    </source>
</evidence>
<feature type="transmembrane region" description="Helical" evidence="7">
    <location>
        <begin position="451"/>
        <end position="472"/>
    </location>
</feature>
<feature type="transmembrane region" description="Helical" evidence="7">
    <location>
        <begin position="118"/>
        <end position="142"/>
    </location>
</feature>
<dbReference type="Pfam" id="PF02554">
    <property type="entry name" value="CstA"/>
    <property type="match status" value="3"/>
</dbReference>
<feature type="transmembrane region" description="Helical" evidence="7">
    <location>
        <begin position="157"/>
        <end position="176"/>
    </location>
</feature>
<feature type="transmembrane region" description="Helical" evidence="7">
    <location>
        <begin position="183"/>
        <end position="204"/>
    </location>
</feature>
<evidence type="ECO:0000259" key="8">
    <source>
        <dbReference type="Pfam" id="PF02554"/>
    </source>
</evidence>